<evidence type="ECO:0000313" key="9">
    <source>
        <dbReference type="Proteomes" id="UP000295418"/>
    </source>
</evidence>
<evidence type="ECO:0000256" key="5">
    <source>
        <dbReference type="ARBA" id="ARBA00023136"/>
    </source>
</evidence>
<accession>A0A4R4EP51</accession>
<dbReference type="Proteomes" id="UP000295418">
    <property type="component" value="Unassembled WGS sequence"/>
</dbReference>
<feature type="domain" description="ResB-like" evidence="7">
    <location>
        <begin position="66"/>
        <end position="421"/>
    </location>
</feature>
<evidence type="ECO:0000313" key="8">
    <source>
        <dbReference type="EMBL" id="TCZ81250.1"/>
    </source>
</evidence>
<dbReference type="AlphaFoldDB" id="A0A4R4EP51"/>
<dbReference type="EMBL" id="SKFG01000001">
    <property type="protein sequence ID" value="TCZ81250.1"/>
    <property type="molecule type" value="Genomic_DNA"/>
</dbReference>
<evidence type="ECO:0000259" key="7">
    <source>
        <dbReference type="Pfam" id="PF05140"/>
    </source>
</evidence>
<dbReference type="GO" id="GO:0016020">
    <property type="term" value="C:membrane"/>
    <property type="evidence" value="ECO:0007669"/>
    <property type="project" value="UniProtKB-SubCell"/>
</dbReference>
<dbReference type="PANTHER" id="PTHR31566:SF0">
    <property type="entry name" value="CYTOCHROME C BIOGENESIS PROTEIN CCS1, CHLOROPLASTIC"/>
    <property type="match status" value="1"/>
</dbReference>
<dbReference type="InterPro" id="IPR023494">
    <property type="entry name" value="Cyt_c_bgen_Ccs1/CcsB/ResB"/>
</dbReference>
<feature type="transmembrane region" description="Helical" evidence="6">
    <location>
        <begin position="124"/>
        <end position="146"/>
    </location>
</feature>
<evidence type="ECO:0000256" key="6">
    <source>
        <dbReference type="SAM" id="Phobius"/>
    </source>
</evidence>
<organism evidence="8 9">
    <name type="scientific">Paenibacillus albiflavus</name>
    <dbReference type="NCBI Taxonomy" id="2545760"/>
    <lineage>
        <taxon>Bacteria</taxon>
        <taxon>Bacillati</taxon>
        <taxon>Bacillota</taxon>
        <taxon>Bacilli</taxon>
        <taxon>Bacillales</taxon>
        <taxon>Paenibacillaceae</taxon>
        <taxon>Paenibacillus</taxon>
    </lineage>
</organism>
<evidence type="ECO:0000256" key="1">
    <source>
        <dbReference type="ARBA" id="ARBA00004141"/>
    </source>
</evidence>
<feature type="transmembrane region" description="Helical" evidence="6">
    <location>
        <begin position="483"/>
        <end position="501"/>
    </location>
</feature>
<gene>
    <name evidence="8" type="ORF">E0485_02960</name>
</gene>
<dbReference type="Pfam" id="PF05140">
    <property type="entry name" value="ResB"/>
    <property type="match status" value="2"/>
</dbReference>
<keyword evidence="3" id="KW-0201">Cytochrome c-type biogenesis</keyword>
<evidence type="ECO:0000256" key="2">
    <source>
        <dbReference type="ARBA" id="ARBA00022692"/>
    </source>
</evidence>
<dbReference type="RefSeq" id="WP_132416362.1">
    <property type="nucleotide sequence ID" value="NZ_SKFG01000001.1"/>
</dbReference>
<keyword evidence="4 6" id="KW-1133">Transmembrane helix</keyword>
<protein>
    <submittedName>
        <fullName evidence="8">Cytochrome c biogenesis protein ResB</fullName>
    </submittedName>
</protein>
<dbReference type="OrthoDB" id="9770923at2"/>
<keyword evidence="5 6" id="KW-0472">Membrane</keyword>
<dbReference type="InterPro" id="IPR007816">
    <property type="entry name" value="ResB-like_domain"/>
</dbReference>
<feature type="transmembrane region" description="Helical" evidence="6">
    <location>
        <begin position="216"/>
        <end position="234"/>
    </location>
</feature>
<keyword evidence="9" id="KW-1185">Reference proteome</keyword>
<evidence type="ECO:0000256" key="3">
    <source>
        <dbReference type="ARBA" id="ARBA00022748"/>
    </source>
</evidence>
<reference evidence="8 9" key="1">
    <citation type="submission" date="2019-03" db="EMBL/GenBank/DDBJ databases">
        <authorList>
            <person name="Kim M.K.M."/>
        </authorList>
    </citation>
    <scope>NUCLEOTIDE SEQUENCE [LARGE SCALE GENOMIC DNA]</scope>
    <source>
        <strain evidence="8 9">18JY21-1</strain>
    </source>
</reference>
<proteinExistence type="predicted"/>
<dbReference type="PANTHER" id="PTHR31566">
    <property type="entry name" value="CYTOCHROME C BIOGENESIS PROTEIN CCS1, CHLOROPLASTIC"/>
    <property type="match status" value="1"/>
</dbReference>
<feature type="domain" description="ResB-like" evidence="7">
    <location>
        <begin position="438"/>
        <end position="532"/>
    </location>
</feature>
<feature type="transmembrane region" description="Helical" evidence="6">
    <location>
        <begin position="68"/>
        <end position="86"/>
    </location>
</feature>
<name>A0A4R4EP51_9BACL</name>
<keyword evidence="2 6" id="KW-0812">Transmembrane</keyword>
<comment type="caution">
    <text evidence="8">The sequence shown here is derived from an EMBL/GenBank/DDBJ whole genome shotgun (WGS) entry which is preliminary data.</text>
</comment>
<evidence type="ECO:0000256" key="4">
    <source>
        <dbReference type="ARBA" id="ARBA00022989"/>
    </source>
</evidence>
<sequence>MIENTKCECGHQNPVGTVLCEYCGKPLEGDENDTTLLEMRYDGIARRSQKQNPNLIDKVWRFFSSVKIAVYIIIVTLLGASLGTILPQESLLNNIDPADYYKDTYGTFGEIYHTLGLSHTFNSWWFMTLLFMIGVSLVICSLDRVLPLYKALTRQNIRKHHSFLHRQKVSYSGMVPNSMTDEEWTDAISKALKKKHYRVHQDGTAILAEKNRFSRWGPYVLHIGLILFLLGALARSIPGWHMDQYVDVMEGATVRIPNTNYYIKNVDFTLDLYSDEELTEKQRAEGKMTPKQFETQAVLYECTSGCDEPGVMPVLKEVASHDIRVNDALNYHGLMAYQYSYRPTLQLVNVKPKLIDKATGEIIGSFELPMLNPPEEIKVGDYTIYLRDYYPDFGLSPQGTPITLSNKPNAPAFIFLIKGPNLKPDGEIYLYFPKEIDKVKYRQDDINGAMSSKIELKVGTMADVQIAEYTSTLNIRVDKAMPIIWAGAAIGMIGLVMGFYWQHRRVWLRVDDRQIVLGAYTNKNWFGFRKEVADSLNQSMNHLEPIITAKLLDRGVGKS</sequence>
<dbReference type="GO" id="GO:0017004">
    <property type="term" value="P:cytochrome complex assembly"/>
    <property type="evidence" value="ECO:0007669"/>
    <property type="project" value="UniProtKB-KW"/>
</dbReference>
<comment type="subcellular location">
    <subcellularLocation>
        <location evidence="1">Membrane</location>
        <topology evidence="1">Multi-pass membrane protein</topology>
    </subcellularLocation>
</comment>